<accession>A0A1C4G1R1</accession>
<organism evidence="1 2">
    <name type="scientific">Kosakonia oryziphila</name>
    <dbReference type="NCBI Taxonomy" id="1005667"/>
    <lineage>
        <taxon>Bacteria</taxon>
        <taxon>Pseudomonadati</taxon>
        <taxon>Pseudomonadota</taxon>
        <taxon>Gammaproteobacteria</taxon>
        <taxon>Enterobacterales</taxon>
        <taxon>Enterobacteriaceae</taxon>
        <taxon>Kosakonia</taxon>
    </lineage>
</organism>
<proteinExistence type="predicted"/>
<evidence type="ECO:0000313" key="1">
    <source>
        <dbReference type="EMBL" id="SCC62127.1"/>
    </source>
</evidence>
<dbReference type="OrthoDB" id="6474082at2"/>
<gene>
    <name evidence="1" type="ORF">GA0061070_104915</name>
</gene>
<dbReference type="Proteomes" id="UP000198515">
    <property type="component" value="Unassembled WGS sequence"/>
</dbReference>
<sequence>MYPDRVQIEMPAWYSQADAAWIQEQLILLPPSLRRKIAQRYSEVYEVEFDAEPVSFRQENRARHEANTRLRKFVRTHGRAIQGYTTEPPLAGTR</sequence>
<dbReference type="AlphaFoldDB" id="A0A1C4G1R1"/>
<dbReference type="RefSeq" id="WP_090137634.1">
    <property type="nucleotide sequence ID" value="NZ_FMBC01000049.1"/>
</dbReference>
<dbReference type="EMBL" id="FMBC01000049">
    <property type="protein sequence ID" value="SCC62127.1"/>
    <property type="molecule type" value="Genomic_DNA"/>
</dbReference>
<name>A0A1C4G1R1_9ENTR</name>
<keyword evidence="2" id="KW-1185">Reference proteome</keyword>
<protein>
    <submittedName>
        <fullName evidence="1">Uncharacterized protein</fullName>
    </submittedName>
</protein>
<reference evidence="2" key="1">
    <citation type="submission" date="2016-08" db="EMBL/GenBank/DDBJ databases">
        <authorList>
            <person name="Varghese N."/>
            <person name="Submissions Spin"/>
        </authorList>
    </citation>
    <scope>NUCLEOTIDE SEQUENCE [LARGE SCALE GENOMIC DNA]</scope>
    <source>
        <strain evidence="2">REICA_142</strain>
    </source>
</reference>
<evidence type="ECO:0000313" key="2">
    <source>
        <dbReference type="Proteomes" id="UP000198515"/>
    </source>
</evidence>